<protein>
    <submittedName>
        <fullName evidence="6">Exodeoxyribonuclease V alpha subunit</fullName>
    </submittedName>
</protein>
<reference evidence="6 7" key="1">
    <citation type="submission" date="2016-10" db="EMBL/GenBank/DDBJ databases">
        <authorList>
            <person name="de Groot N.N."/>
        </authorList>
    </citation>
    <scope>NUCLEOTIDE SEQUENCE [LARGE SCALE GENOMIC DNA]</scope>
    <source>
        <strain evidence="6 7">D15d</strain>
    </source>
</reference>
<dbReference type="PANTHER" id="PTHR43788">
    <property type="entry name" value="DNA2/NAM7 HELICASE FAMILY MEMBER"/>
    <property type="match status" value="1"/>
</dbReference>
<evidence type="ECO:0000313" key="7">
    <source>
        <dbReference type="Proteomes" id="UP000236726"/>
    </source>
</evidence>
<dbReference type="InterPro" id="IPR041451">
    <property type="entry name" value="RecD2_SH13"/>
</dbReference>
<accession>A0A1H5VW81</accession>
<keyword evidence="1" id="KW-0547">Nucleotide-binding</keyword>
<dbReference type="Gene3D" id="3.40.50.300">
    <property type="entry name" value="P-loop containing nucleotide triphosphate hydrolases"/>
    <property type="match status" value="2"/>
</dbReference>
<organism evidence="6 7">
    <name type="scientific">Lachnospira multipara</name>
    <dbReference type="NCBI Taxonomy" id="28051"/>
    <lineage>
        <taxon>Bacteria</taxon>
        <taxon>Bacillati</taxon>
        <taxon>Bacillota</taxon>
        <taxon>Clostridia</taxon>
        <taxon>Lachnospirales</taxon>
        <taxon>Lachnospiraceae</taxon>
        <taxon>Lachnospira</taxon>
    </lineage>
</organism>
<dbReference type="GO" id="GO:0009338">
    <property type="term" value="C:exodeoxyribonuclease V complex"/>
    <property type="evidence" value="ECO:0007669"/>
    <property type="project" value="TreeGrafter"/>
</dbReference>
<dbReference type="AlphaFoldDB" id="A0A1H5VW81"/>
<dbReference type="InterPro" id="IPR050534">
    <property type="entry name" value="Coronavir_polyprotein_1ab"/>
</dbReference>
<dbReference type="GO" id="GO:0006310">
    <property type="term" value="P:DNA recombination"/>
    <property type="evidence" value="ECO:0007669"/>
    <property type="project" value="TreeGrafter"/>
</dbReference>
<evidence type="ECO:0000259" key="4">
    <source>
        <dbReference type="Pfam" id="PF14490"/>
    </source>
</evidence>
<keyword evidence="2" id="KW-0067">ATP-binding</keyword>
<dbReference type="SUPFAM" id="SSF52540">
    <property type="entry name" value="P-loop containing nucleoside triphosphate hydrolases"/>
    <property type="match status" value="1"/>
</dbReference>
<dbReference type="InterPro" id="IPR027417">
    <property type="entry name" value="P-loop_NTPase"/>
</dbReference>
<dbReference type="Gene3D" id="2.30.30.940">
    <property type="match status" value="1"/>
</dbReference>
<feature type="domain" description="UvrD-like helicase C-terminal" evidence="3">
    <location>
        <begin position="704"/>
        <end position="751"/>
    </location>
</feature>
<dbReference type="EMBL" id="FNUL01000012">
    <property type="protein sequence ID" value="SEF91121.1"/>
    <property type="molecule type" value="Genomic_DNA"/>
</dbReference>
<dbReference type="RefSeq" id="WP_103953165.1">
    <property type="nucleotide sequence ID" value="NZ_FNUL01000012.1"/>
</dbReference>
<dbReference type="Gene3D" id="1.10.10.2220">
    <property type="match status" value="1"/>
</dbReference>
<dbReference type="Pfam" id="PF14490">
    <property type="entry name" value="HHH_RecD2"/>
    <property type="match status" value="1"/>
</dbReference>
<evidence type="ECO:0000259" key="3">
    <source>
        <dbReference type="Pfam" id="PF13538"/>
    </source>
</evidence>
<keyword evidence="7" id="KW-1185">Reference proteome</keyword>
<dbReference type="GO" id="GO:0017116">
    <property type="term" value="F:single-stranded DNA helicase activity"/>
    <property type="evidence" value="ECO:0007669"/>
    <property type="project" value="TreeGrafter"/>
</dbReference>
<dbReference type="CDD" id="cd17933">
    <property type="entry name" value="DEXSc_RecD-like"/>
    <property type="match status" value="1"/>
</dbReference>
<dbReference type="PANTHER" id="PTHR43788:SF6">
    <property type="entry name" value="DNA HELICASE B"/>
    <property type="match status" value="1"/>
</dbReference>
<dbReference type="CDD" id="cd18809">
    <property type="entry name" value="SF1_C_RecD"/>
    <property type="match status" value="1"/>
</dbReference>
<feature type="domain" description="ATP-dependent RecD2 DNA helicase-like helix-hairpin-helix" evidence="4">
    <location>
        <begin position="143"/>
        <end position="228"/>
    </location>
</feature>
<evidence type="ECO:0000259" key="5">
    <source>
        <dbReference type="Pfam" id="PF18335"/>
    </source>
</evidence>
<dbReference type="InterPro" id="IPR027785">
    <property type="entry name" value="UvrD-like_helicase_C"/>
</dbReference>
<dbReference type="Pfam" id="PF13538">
    <property type="entry name" value="UvrD_C_2"/>
    <property type="match status" value="1"/>
</dbReference>
<dbReference type="Pfam" id="PF13245">
    <property type="entry name" value="AAA_19"/>
    <property type="match status" value="1"/>
</dbReference>
<sequence length="793" mass="89424">MEKINGKIIRILTQKENDWGRYILNTDNDEKLVVGVIPNASMGMQITLTGEEQKNVYGTQFVIKNVLYQKEDDCAGLRQFFALRFVKGIGPVLGERIINAFGNEFFNIIENEEKRDMLITIKGITKTKVKTIAKNYEKVIPYKDITLFLNGAGTKDQIMKIYNKYGDSSINKLKKNPYVLIDEIDGFGFAKADKIALSAGMKPDSIERISYAINYIIQQGQLTNGHCYLTVEEIKESLDKLLAPTHNFEDISEIVAENSLKAGYENWIESREKLIKAHNPSQETLDELTNIITVRKDINNSLYEALDYAINNGVIVNDDGRIYTKKMYNVEKETAELIVKLVNSNSTRFVKPEIIESCIKDVEKRKTEELKEKGFFGNFEVTSEQRKAVYTGVMNRISIISGGPGRGKTAISEIIAETFLRSGYRYDKRDVIMVAPTGKAAKRITESTGYEASTIHRLLSKYEDDRPENKLVLVDESSMVDILLAHKLIKCVKDCNIVFVGDVDQIPSVGPGMVLRDLIESGVIPCILLKEGHRNSGSIANNSALINQGLKLDKYTYDNNFHYIPSGSEDIAVNVINKYFAKVSEYGIENVMLAVPMRERGITSVNSLNKRIQQLRTAGADEAVVSNNIYRVGDRVMQTVNNYNFVSLKDNNFKMGVFNGDTGTIVCITKTTNEDDEQDYKVVVKFDDGSIGGYTRATLKELTLAYAITQHKCQGSEAKCVIIAYTYADYMLLNRALFYTAVTRAKKEIYLFAEEKYKYGKLLSAIDIAVSNTQVKHRNTLLKQRIKELNDNV</sequence>
<evidence type="ECO:0000313" key="6">
    <source>
        <dbReference type="EMBL" id="SEF91121.1"/>
    </source>
</evidence>
<dbReference type="InterPro" id="IPR029493">
    <property type="entry name" value="RecD2-like_HHH"/>
</dbReference>
<dbReference type="GO" id="GO:0005524">
    <property type="term" value="F:ATP binding"/>
    <property type="evidence" value="ECO:0007669"/>
    <property type="project" value="UniProtKB-KW"/>
</dbReference>
<feature type="domain" description="ATP-dependent RecD2 DNA helicase SH3" evidence="5">
    <location>
        <begin position="608"/>
        <end position="686"/>
    </location>
</feature>
<evidence type="ECO:0000256" key="1">
    <source>
        <dbReference type="ARBA" id="ARBA00022741"/>
    </source>
</evidence>
<name>A0A1H5VW81_9FIRM</name>
<gene>
    <name evidence="6" type="ORF">SAMN05216537_112118</name>
</gene>
<dbReference type="Pfam" id="PF18335">
    <property type="entry name" value="SH3_13"/>
    <property type="match status" value="1"/>
</dbReference>
<dbReference type="Proteomes" id="UP000236726">
    <property type="component" value="Unassembled WGS sequence"/>
</dbReference>
<evidence type="ECO:0000256" key="2">
    <source>
        <dbReference type="ARBA" id="ARBA00022840"/>
    </source>
</evidence>
<proteinExistence type="predicted"/>